<feature type="compositionally biased region" description="Pro residues" evidence="1">
    <location>
        <begin position="153"/>
        <end position="166"/>
    </location>
</feature>
<reference evidence="2 3" key="1">
    <citation type="journal article" date="2011" name="Science">
        <title>The ecoresponsive genome of Daphnia pulex.</title>
        <authorList>
            <person name="Colbourne J.K."/>
            <person name="Pfrender M.E."/>
            <person name="Gilbert D."/>
            <person name="Thomas W.K."/>
            <person name="Tucker A."/>
            <person name="Oakley T.H."/>
            <person name="Tokishita S."/>
            <person name="Aerts A."/>
            <person name="Arnold G.J."/>
            <person name="Basu M.K."/>
            <person name="Bauer D.J."/>
            <person name="Caceres C.E."/>
            <person name="Carmel L."/>
            <person name="Casola C."/>
            <person name="Choi J.H."/>
            <person name="Detter J.C."/>
            <person name="Dong Q."/>
            <person name="Dusheyko S."/>
            <person name="Eads B.D."/>
            <person name="Frohlich T."/>
            <person name="Geiler-Samerotte K.A."/>
            <person name="Gerlach D."/>
            <person name="Hatcher P."/>
            <person name="Jogdeo S."/>
            <person name="Krijgsveld J."/>
            <person name="Kriventseva E.V."/>
            <person name="Kultz D."/>
            <person name="Laforsch C."/>
            <person name="Lindquist E."/>
            <person name="Lopez J."/>
            <person name="Manak J.R."/>
            <person name="Muller J."/>
            <person name="Pangilinan J."/>
            <person name="Patwardhan R.P."/>
            <person name="Pitluck S."/>
            <person name="Pritham E.J."/>
            <person name="Rechtsteiner A."/>
            <person name="Rho M."/>
            <person name="Rogozin I.B."/>
            <person name="Sakarya O."/>
            <person name="Salamov A."/>
            <person name="Schaack S."/>
            <person name="Shapiro H."/>
            <person name="Shiga Y."/>
            <person name="Skalitzky C."/>
            <person name="Smith Z."/>
            <person name="Souvorov A."/>
            <person name="Sung W."/>
            <person name="Tang Z."/>
            <person name="Tsuchiya D."/>
            <person name="Tu H."/>
            <person name="Vos H."/>
            <person name="Wang M."/>
            <person name="Wolf Y.I."/>
            <person name="Yamagata H."/>
            <person name="Yamada T."/>
            <person name="Ye Y."/>
            <person name="Shaw J.R."/>
            <person name="Andrews J."/>
            <person name="Crease T.J."/>
            <person name="Tang H."/>
            <person name="Lucas S.M."/>
            <person name="Robertson H.M."/>
            <person name="Bork P."/>
            <person name="Koonin E.V."/>
            <person name="Zdobnov E.M."/>
            <person name="Grigoriev I.V."/>
            <person name="Lynch M."/>
            <person name="Boore J.L."/>
        </authorList>
    </citation>
    <scope>NUCLEOTIDE SEQUENCE [LARGE SCALE GENOMIC DNA]</scope>
</reference>
<dbReference type="OrthoDB" id="10497630at2759"/>
<dbReference type="HOGENOM" id="CLU_1338765_0_0_1"/>
<accession>E9FV66</accession>
<proteinExistence type="predicted"/>
<gene>
    <name evidence="2" type="ORF">DAPPUDRAFT_233581</name>
</gene>
<dbReference type="EMBL" id="GL732525">
    <property type="protein sequence ID" value="EFX88502.1"/>
    <property type="molecule type" value="Genomic_DNA"/>
</dbReference>
<organism evidence="2 3">
    <name type="scientific">Daphnia pulex</name>
    <name type="common">Water flea</name>
    <dbReference type="NCBI Taxonomy" id="6669"/>
    <lineage>
        <taxon>Eukaryota</taxon>
        <taxon>Metazoa</taxon>
        <taxon>Ecdysozoa</taxon>
        <taxon>Arthropoda</taxon>
        <taxon>Crustacea</taxon>
        <taxon>Branchiopoda</taxon>
        <taxon>Diplostraca</taxon>
        <taxon>Cladocera</taxon>
        <taxon>Anomopoda</taxon>
        <taxon>Daphniidae</taxon>
        <taxon>Daphnia</taxon>
    </lineage>
</organism>
<evidence type="ECO:0000313" key="3">
    <source>
        <dbReference type="Proteomes" id="UP000000305"/>
    </source>
</evidence>
<evidence type="ECO:0000313" key="2">
    <source>
        <dbReference type="EMBL" id="EFX88502.1"/>
    </source>
</evidence>
<keyword evidence="3" id="KW-1185">Reference proteome</keyword>
<dbReference type="KEGG" id="dpx:DAPPUDRAFT_233581"/>
<feature type="region of interest" description="Disordered" evidence="1">
    <location>
        <begin position="138"/>
        <end position="166"/>
    </location>
</feature>
<dbReference type="AlphaFoldDB" id="E9FV66"/>
<name>E9FV66_DAPPU</name>
<sequence length="205" mass="22839">MIESLNKARTAHTKHHSSHFEVPGIVDGNVRAKCLKCKIYSVATGGNLSRHVCQPKKDQNNISINLQQPPPAEQFQGPNPPETQPTIAEVLEENRQCVPNWKSSGCTVHCFQNAKVPKKISPEKMIELLNKARTAHTKHHSSHFEVPGIVDGNPPPAEQFQGPNPPETQPTIAEVLEENRQCVPNWKMLNPLLGEEVEESYEIVV</sequence>
<evidence type="ECO:0000256" key="1">
    <source>
        <dbReference type="SAM" id="MobiDB-lite"/>
    </source>
</evidence>
<dbReference type="Proteomes" id="UP000000305">
    <property type="component" value="Unassembled WGS sequence"/>
</dbReference>
<protein>
    <submittedName>
        <fullName evidence="2">Uncharacterized protein</fullName>
    </submittedName>
</protein>
<dbReference type="InParanoid" id="E9FV66"/>